<evidence type="ECO:0000259" key="6">
    <source>
        <dbReference type="Pfam" id="PF13458"/>
    </source>
</evidence>
<dbReference type="Proteomes" id="UP001284601">
    <property type="component" value="Unassembled WGS sequence"/>
</dbReference>
<dbReference type="InterPro" id="IPR051010">
    <property type="entry name" value="BCAA_transport"/>
</dbReference>
<evidence type="ECO:0000313" key="8">
    <source>
        <dbReference type="Proteomes" id="UP001284601"/>
    </source>
</evidence>
<accession>A0ABU4HZJ5</accession>
<keyword evidence="4" id="KW-0029">Amino-acid transport</keyword>
<comment type="caution">
    <text evidence="7">The sequence shown here is derived from an EMBL/GenBank/DDBJ whole genome shotgun (WGS) entry which is preliminary data.</text>
</comment>
<feature type="signal peptide" evidence="5">
    <location>
        <begin position="1"/>
        <end position="29"/>
    </location>
</feature>
<name>A0ABU4HZJ5_9ACTN</name>
<evidence type="ECO:0000256" key="3">
    <source>
        <dbReference type="ARBA" id="ARBA00022729"/>
    </source>
</evidence>
<sequence length="422" mass="43536">MDLSPERLRRPARLLSALAVTAALGTGLAACGSDDDNDSAGGSSTAAADTGTTAAAPAELEAGTVKLGLATALTGYLAPYNAPLNNGIKLAVEQINARGGVGGRVRLELAEGDVKSDPATAGTVAQQLVDGGANVLVSLCDTDSQVSIAAVAQRTETLNISPCNADPTIPSKFDAYWPVAMGANAQTATLADQVKEAGGRNVWILEDSGVLYIRLISDWFERAAESRGLEIVGTDTFRTGSKDFAAQIAKLRNANPRPDAIVSAMLTPDVATFLRQLRAAGVDTPFYGTDGFDSQLTLRVGGDAVEGATFTTFGYPTRGSPTEQFYADYRTEYGQDPDGAFAALGSSAIQVLASAIEQARSTDSAAIARALSDGLTVDTPLGEVAYPGGGEHIPAIPVQVTRVQDGRFVSVANGPAQDVPTP</sequence>
<dbReference type="PANTHER" id="PTHR30483:SF6">
    <property type="entry name" value="PERIPLASMIC BINDING PROTEIN OF ABC TRANSPORTER FOR NATURAL AMINO ACIDS"/>
    <property type="match status" value="1"/>
</dbReference>
<dbReference type="EMBL" id="JAWSTH010000176">
    <property type="protein sequence ID" value="MDW5598757.1"/>
    <property type="molecule type" value="Genomic_DNA"/>
</dbReference>
<protein>
    <submittedName>
        <fullName evidence="7">ABC transporter substrate-binding protein</fullName>
    </submittedName>
</protein>
<evidence type="ECO:0000256" key="2">
    <source>
        <dbReference type="ARBA" id="ARBA00022448"/>
    </source>
</evidence>
<feature type="domain" description="Leucine-binding protein" evidence="6">
    <location>
        <begin position="64"/>
        <end position="406"/>
    </location>
</feature>
<proteinExistence type="inferred from homology"/>
<evidence type="ECO:0000256" key="5">
    <source>
        <dbReference type="SAM" id="SignalP"/>
    </source>
</evidence>
<dbReference type="PROSITE" id="PS51257">
    <property type="entry name" value="PROKAR_LIPOPROTEIN"/>
    <property type="match status" value="1"/>
</dbReference>
<dbReference type="Gene3D" id="3.40.50.2300">
    <property type="match status" value="2"/>
</dbReference>
<dbReference type="RefSeq" id="WP_318601336.1">
    <property type="nucleotide sequence ID" value="NZ_JAWSTH010000176.1"/>
</dbReference>
<dbReference type="Pfam" id="PF13458">
    <property type="entry name" value="Peripla_BP_6"/>
    <property type="match status" value="1"/>
</dbReference>
<keyword evidence="3 5" id="KW-0732">Signal</keyword>
<comment type="similarity">
    <text evidence="1">Belongs to the leucine-binding protein family.</text>
</comment>
<feature type="chain" id="PRO_5045529339" evidence="5">
    <location>
        <begin position="30"/>
        <end position="422"/>
    </location>
</feature>
<keyword evidence="8" id="KW-1185">Reference proteome</keyword>
<reference evidence="8" key="1">
    <citation type="submission" date="2023-07" db="EMBL/GenBank/DDBJ databases">
        <title>Conexibacter stalactiti sp. nov., isolated from stalactites in a lava cave and emended description of the genus Conexibacter.</title>
        <authorList>
            <person name="Lee S.D."/>
        </authorList>
    </citation>
    <scope>NUCLEOTIDE SEQUENCE [LARGE SCALE GENOMIC DNA]</scope>
    <source>
        <strain evidence="8">KCTC 39840</strain>
    </source>
</reference>
<dbReference type="InterPro" id="IPR028082">
    <property type="entry name" value="Peripla_BP_I"/>
</dbReference>
<gene>
    <name evidence="7" type="ORF">R7226_30640</name>
</gene>
<dbReference type="PANTHER" id="PTHR30483">
    <property type="entry name" value="LEUCINE-SPECIFIC-BINDING PROTEIN"/>
    <property type="match status" value="1"/>
</dbReference>
<dbReference type="InterPro" id="IPR000709">
    <property type="entry name" value="Leu_Ile_Val-bd"/>
</dbReference>
<organism evidence="7 8">
    <name type="scientific">Conexibacter stalactiti</name>
    <dbReference type="NCBI Taxonomy" id="1940611"/>
    <lineage>
        <taxon>Bacteria</taxon>
        <taxon>Bacillati</taxon>
        <taxon>Actinomycetota</taxon>
        <taxon>Thermoleophilia</taxon>
        <taxon>Solirubrobacterales</taxon>
        <taxon>Conexibacteraceae</taxon>
        <taxon>Conexibacter</taxon>
    </lineage>
</organism>
<evidence type="ECO:0000256" key="4">
    <source>
        <dbReference type="ARBA" id="ARBA00022970"/>
    </source>
</evidence>
<evidence type="ECO:0000313" key="7">
    <source>
        <dbReference type="EMBL" id="MDW5598757.1"/>
    </source>
</evidence>
<evidence type="ECO:0000256" key="1">
    <source>
        <dbReference type="ARBA" id="ARBA00010062"/>
    </source>
</evidence>
<dbReference type="InterPro" id="IPR028081">
    <property type="entry name" value="Leu-bd"/>
</dbReference>
<keyword evidence="2" id="KW-0813">Transport</keyword>
<dbReference type="SUPFAM" id="SSF53822">
    <property type="entry name" value="Periplasmic binding protein-like I"/>
    <property type="match status" value="1"/>
</dbReference>
<dbReference type="PRINTS" id="PR00337">
    <property type="entry name" value="LEUILEVALBP"/>
</dbReference>